<gene>
    <name evidence="1" type="ORF">LCGC14_2173050</name>
</gene>
<accession>A0A0F9G251</accession>
<organism evidence="1">
    <name type="scientific">marine sediment metagenome</name>
    <dbReference type="NCBI Taxonomy" id="412755"/>
    <lineage>
        <taxon>unclassified sequences</taxon>
        <taxon>metagenomes</taxon>
        <taxon>ecological metagenomes</taxon>
    </lineage>
</organism>
<dbReference type="EMBL" id="LAZR01028096">
    <property type="protein sequence ID" value="KKL63640.1"/>
    <property type="molecule type" value="Genomic_DNA"/>
</dbReference>
<reference evidence="1" key="1">
    <citation type="journal article" date="2015" name="Nature">
        <title>Complex archaea that bridge the gap between prokaryotes and eukaryotes.</title>
        <authorList>
            <person name="Spang A."/>
            <person name="Saw J.H."/>
            <person name="Jorgensen S.L."/>
            <person name="Zaremba-Niedzwiedzka K."/>
            <person name="Martijn J."/>
            <person name="Lind A.E."/>
            <person name="van Eijk R."/>
            <person name="Schleper C."/>
            <person name="Guy L."/>
            <person name="Ettema T.J."/>
        </authorList>
    </citation>
    <scope>NUCLEOTIDE SEQUENCE</scope>
</reference>
<evidence type="ECO:0000313" key="1">
    <source>
        <dbReference type="EMBL" id="KKL63640.1"/>
    </source>
</evidence>
<feature type="non-terminal residue" evidence="1">
    <location>
        <position position="1"/>
    </location>
</feature>
<comment type="caution">
    <text evidence="1">The sequence shown here is derived from an EMBL/GenBank/DDBJ whole genome shotgun (WGS) entry which is preliminary data.</text>
</comment>
<dbReference type="AlphaFoldDB" id="A0A0F9G251"/>
<name>A0A0F9G251_9ZZZZ</name>
<proteinExistence type="predicted"/>
<sequence length="67" mass="7240">AQNGSIQAVQAQTALIRELDCITGLQKQQLITTPEQARELTEAQAKAADEIAAIANRQSIKLHQETA</sequence>
<protein>
    <submittedName>
        <fullName evidence="1">Uncharacterized protein</fullName>
    </submittedName>
</protein>